<dbReference type="PANTHER" id="PTHR33392:SF6">
    <property type="entry name" value="POLYISOPRENYL-TEICHOIC ACID--PEPTIDOGLYCAN TEICHOIC ACID TRANSFERASE TAGU"/>
    <property type="match status" value="1"/>
</dbReference>
<evidence type="ECO:0000313" key="5">
    <source>
        <dbReference type="Proteomes" id="UP000247832"/>
    </source>
</evidence>
<dbReference type="Pfam" id="PF03816">
    <property type="entry name" value="LytR_cpsA_psr"/>
    <property type="match status" value="1"/>
</dbReference>
<keyword evidence="2" id="KW-0472">Membrane</keyword>
<comment type="similarity">
    <text evidence="1">Belongs to the LytR/CpsA/Psr (LCP) family.</text>
</comment>
<protein>
    <submittedName>
        <fullName evidence="4">Transcriptional regulator</fullName>
    </submittedName>
</protein>
<dbReference type="Gene3D" id="3.40.630.190">
    <property type="entry name" value="LCP protein"/>
    <property type="match status" value="1"/>
</dbReference>
<evidence type="ECO:0000256" key="2">
    <source>
        <dbReference type="SAM" id="Phobius"/>
    </source>
</evidence>
<evidence type="ECO:0000256" key="1">
    <source>
        <dbReference type="ARBA" id="ARBA00006068"/>
    </source>
</evidence>
<sequence length="344" mass="36895">MSEQMAPPVPARRRRNTRRNVLLFFLAIFVVAAVVSGLFVFNLAHSFDTKTQKIAQAFPNEASRPVKPTEGPASGAMNVLLLGSDSRGAALSQAEAGDPSNQRSDTMMWVHIPADRKNIYMMSIMRDTWVDIPGHGEAKINAAMAYGGVPLVVQTLEGLFKNRIDHVAIVDFEGFKAITDALGGVEVNVPIAFKAHTADFTFKAGPQKLTGDQALAFVRERYAFVDGDYQRVKDQQIFLKAILNTVLTPATLTNPVKVTDLVNQVSPYVSVDKGLDSATVGSLALSLRNVRGSDVKSFTLPTLGTGTSADGQSIVLRDDAAISAIAKALSSDSLGTYLKAAKLG</sequence>
<dbReference type="AlphaFoldDB" id="A0A2V5LAX7"/>
<dbReference type="InterPro" id="IPR050922">
    <property type="entry name" value="LytR/CpsA/Psr_CW_biosynth"/>
</dbReference>
<name>A0A2V5LAX7_9MICC</name>
<evidence type="ECO:0000259" key="3">
    <source>
        <dbReference type="Pfam" id="PF03816"/>
    </source>
</evidence>
<dbReference type="InterPro" id="IPR004474">
    <property type="entry name" value="LytR_CpsA_psr"/>
</dbReference>
<reference evidence="4 5" key="1">
    <citation type="submission" date="2018-05" db="EMBL/GenBank/DDBJ databases">
        <title>Genetic diversity of glacier-inhabiting Cryobacterium bacteria in China and description of Cryobacterium mengkeensis sp. nov. and Arthrobacter glacialis sp. nov.</title>
        <authorList>
            <person name="Liu Q."/>
            <person name="Xin Y.-H."/>
        </authorList>
    </citation>
    <scope>NUCLEOTIDE SEQUENCE [LARGE SCALE GENOMIC DNA]</scope>
    <source>
        <strain evidence="4 5">LI2</strain>
    </source>
</reference>
<dbReference type="OrthoDB" id="9782542at2"/>
<dbReference type="EMBL" id="QJVD01000004">
    <property type="protein sequence ID" value="PYI68801.1"/>
    <property type="molecule type" value="Genomic_DNA"/>
</dbReference>
<organism evidence="4 5">
    <name type="scientific">Arthrobacter livingstonensis</name>
    <dbReference type="NCBI Taxonomy" id="670078"/>
    <lineage>
        <taxon>Bacteria</taxon>
        <taxon>Bacillati</taxon>
        <taxon>Actinomycetota</taxon>
        <taxon>Actinomycetes</taxon>
        <taxon>Micrococcales</taxon>
        <taxon>Micrococcaceae</taxon>
        <taxon>Arthrobacter</taxon>
    </lineage>
</organism>
<dbReference type="RefSeq" id="WP_110500053.1">
    <property type="nucleotide sequence ID" value="NZ_QJVD01000004.1"/>
</dbReference>
<evidence type="ECO:0000313" key="4">
    <source>
        <dbReference type="EMBL" id="PYI68801.1"/>
    </source>
</evidence>
<keyword evidence="5" id="KW-1185">Reference proteome</keyword>
<feature type="transmembrane region" description="Helical" evidence="2">
    <location>
        <begin position="21"/>
        <end position="44"/>
    </location>
</feature>
<proteinExistence type="inferred from homology"/>
<keyword evidence="2" id="KW-1133">Transmembrane helix</keyword>
<dbReference type="Proteomes" id="UP000247832">
    <property type="component" value="Unassembled WGS sequence"/>
</dbReference>
<dbReference type="PANTHER" id="PTHR33392">
    <property type="entry name" value="POLYISOPRENYL-TEICHOIC ACID--PEPTIDOGLYCAN TEICHOIC ACID TRANSFERASE TAGU"/>
    <property type="match status" value="1"/>
</dbReference>
<comment type="caution">
    <text evidence="4">The sequence shown here is derived from an EMBL/GenBank/DDBJ whole genome shotgun (WGS) entry which is preliminary data.</text>
</comment>
<accession>A0A2V5LAX7</accession>
<feature type="domain" description="Cell envelope-related transcriptional attenuator" evidence="3">
    <location>
        <begin position="103"/>
        <end position="246"/>
    </location>
</feature>
<dbReference type="NCBIfam" id="TIGR00350">
    <property type="entry name" value="lytR_cpsA_psr"/>
    <property type="match status" value="1"/>
</dbReference>
<keyword evidence="2" id="KW-0812">Transmembrane</keyword>
<gene>
    <name evidence="4" type="ORF">CVV68_05825</name>
</gene>